<evidence type="ECO:0000313" key="5">
    <source>
        <dbReference type="Proteomes" id="UP000255297"/>
    </source>
</evidence>
<dbReference type="SUPFAM" id="SSF48403">
    <property type="entry name" value="Ankyrin repeat"/>
    <property type="match status" value="2"/>
</dbReference>
<dbReference type="PANTHER" id="PTHR24123:SF33">
    <property type="entry name" value="PROTEIN HOS4"/>
    <property type="match status" value="1"/>
</dbReference>
<evidence type="ECO:0000256" key="3">
    <source>
        <dbReference type="PROSITE-ProRule" id="PRU00023"/>
    </source>
</evidence>
<dbReference type="PROSITE" id="PS50088">
    <property type="entry name" value="ANK_REPEAT"/>
    <property type="match status" value="2"/>
</dbReference>
<accession>A0A378LVT0</accession>
<dbReference type="OrthoDB" id="5649561at2"/>
<reference evidence="4 5" key="1">
    <citation type="submission" date="2018-06" db="EMBL/GenBank/DDBJ databases">
        <authorList>
            <consortium name="Pathogen Informatics"/>
            <person name="Doyle S."/>
        </authorList>
    </citation>
    <scope>NUCLEOTIDE SEQUENCE [LARGE SCALE GENOMIC DNA]</scope>
    <source>
        <strain evidence="4 5">NCTC11532</strain>
    </source>
</reference>
<dbReference type="Pfam" id="PF00023">
    <property type="entry name" value="Ank"/>
    <property type="match status" value="2"/>
</dbReference>
<gene>
    <name evidence="4" type="ORF">NCTC11532_02174</name>
</gene>
<feature type="repeat" description="ANK" evidence="3">
    <location>
        <begin position="110"/>
        <end position="142"/>
    </location>
</feature>
<dbReference type="AlphaFoldDB" id="A0A378LVT0"/>
<evidence type="ECO:0000256" key="2">
    <source>
        <dbReference type="ARBA" id="ARBA00023043"/>
    </source>
</evidence>
<dbReference type="Pfam" id="PF12796">
    <property type="entry name" value="Ank_2"/>
    <property type="match status" value="1"/>
</dbReference>
<dbReference type="STRING" id="1122170.GCA_000701265_00313"/>
<dbReference type="RefSeq" id="WP_031564534.1">
    <property type="nucleotide sequence ID" value="NZ_CAAAIS010000001.1"/>
</dbReference>
<organism evidence="4 5">
    <name type="scientific">Legionella wadsworthii</name>
    <dbReference type="NCBI Taxonomy" id="28088"/>
    <lineage>
        <taxon>Bacteria</taxon>
        <taxon>Pseudomonadati</taxon>
        <taxon>Pseudomonadota</taxon>
        <taxon>Gammaproteobacteria</taxon>
        <taxon>Legionellales</taxon>
        <taxon>Legionellaceae</taxon>
        <taxon>Legionella</taxon>
    </lineage>
</organism>
<keyword evidence="5" id="KW-1185">Reference proteome</keyword>
<dbReference type="SMART" id="SM00248">
    <property type="entry name" value="ANK"/>
    <property type="match status" value="7"/>
</dbReference>
<keyword evidence="1" id="KW-0677">Repeat</keyword>
<dbReference type="InterPro" id="IPR036770">
    <property type="entry name" value="Ankyrin_rpt-contain_sf"/>
</dbReference>
<dbReference type="PROSITE" id="PS50297">
    <property type="entry name" value="ANK_REP_REGION"/>
    <property type="match status" value="2"/>
</dbReference>
<dbReference type="Proteomes" id="UP000255297">
    <property type="component" value="Unassembled WGS sequence"/>
</dbReference>
<feature type="repeat" description="ANK" evidence="3">
    <location>
        <begin position="287"/>
        <end position="319"/>
    </location>
</feature>
<dbReference type="Gene3D" id="1.25.40.20">
    <property type="entry name" value="Ankyrin repeat-containing domain"/>
    <property type="match status" value="1"/>
</dbReference>
<dbReference type="InterPro" id="IPR051165">
    <property type="entry name" value="Multifunctional_ANK_Repeat"/>
</dbReference>
<proteinExistence type="predicted"/>
<dbReference type="PANTHER" id="PTHR24123">
    <property type="entry name" value="ANKYRIN REPEAT-CONTAINING"/>
    <property type="match status" value="1"/>
</dbReference>
<keyword evidence="2 3" id="KW-0040">ANK repeat</keyword>
<name>A0A378LVT0_9GAMM</name>
<dbReference type="EMBL" id="UGPB01000001">
    <property type="protein sequence ID" value="STY29992.1"/>
    <property type="molecule type" value="Genomic_DNA"/>
</dbReference>
<evidence type="ECO:0000256" key="1">
    <source>
        <dbReference type="ARBA" id="ARBA00022737"/>
    </source>
</evidence>
<sequence length="387" mass="43765">MNFNLLCKKIGIHSDQSTAEQLKRLQQWFVEHISSDLYFSGTEQKQFEQIKRVSEYYLESILPLLSQELTKSNPVLDGENLISALASMGFDRVLLSLNTDKNNVNTKNAQGLFPLHLAAIEGHYQTVQTLLAAGAEIGVLNQQKQYPLFSALILPSIHTPHMRQNKIRIFNLLKNEGFQFINHQDVHGNTVLHQMALHGFDTLIQDILLTNPDLCYLKNNHSHYPIHTAILNNRIQSVIPLLHFKDVAMLTDSKGWTAMHYAALYAHNAIMEECSKLAPNINVLDKMGRTPLMLAAESGRIEAMQILLHHHADFTLTDSLGYSVLHHSVKARQLDTVRWLIENINIDINAKDNKGYTPLKICEMIPNLEIKNEISALLVNHGAHATI</sequence>
<dbReference type="InterPro" id="IPR002110">
    <property type="entry name" value="Ankyrin_rpt"/>
</dbReference>
<protein>
    <submittedName>
        <fullName evidence="4">Ankyrin repeat protein</fullName>
    </submittedName>
</protein>
<evidence type="ECO:0000313" key="4">
    <source>
        <dbReference type="EMBL" id="STY29992.1"/>
    </source>
</evidence>